<dbReference type="EMBL" id="BOOW01000038">
    <property type="protein sequence ID" value="GII95803.1"/>
    <property type="molecule type" value="Genomic_DNA"/>
</dbReference>
<feature type="transmembrane region" description="Helical" evidence="7">
    <location>
        <begin position="53"/>
        <end position="73"/>
    </location>
</feature>
<feature type="transmembrane region" description="Helical" evidence="7">
    <location>
        <begin position="172"/>
        <end position="193"/>
    </location>
</feature>
<evidence type="ECO:0000256" key="6">
    <source>
        <dbReference type="ARBA" id="ARBA00023136"/>
    </source>
</evidence>
<dbReference type="Proteomes" id="UP000606172">
    <property type="component" value="Unassembled WGS sequence"/>
</dbReference>
<dbReference type="InterPro" id="IPR039421">
    <property type="entry name" value="Type_1_exporter"/>
</dbReference>
<evidence type="ECO:0000259" key="9">
    <source>
        <dbReference type="PROSITE" id="PS50929"/>
    </source>
</evidence>
<keyword evidence="11" id="KW-1185">Reference proteome</keyword>
<evidence type="ECO:0000313" key="11">
    <source>
        <dbReference type="Proteomes" id="UP000606172"/>
    </source>
</evidence>
<keyword evidence="5 7" id="KW-1133">Transmembrane helix</keyword>
<feature type="domain" description="ABC transmembrane type-1" evidence="9">
    <location>
        <begin position="57"/>
        <end position="342"/>
    </location>
</feature>
<dbReference type="PANTHER" id="PTHR43394">
    <property type="entry name" value="ATP-DEPENDENT PERMEASE MDL1, MITOCHONDRIAL"/>
    <property type="match status" value="1"/>
</dbReference>
<proteinExistence type="predicted"/>
<keyword evidence="4" id="KW-0067">ATP-binding</keyword>
<comment type="caution">
    <text evidence="10">The sequence shown here is derived from an EMBL/GenBank/DDBJ whole genome shotgun (WGS) entry which is preliminary data.</text>
</comment>
<keyword evidence="2 7" id="KW-0812">Transmembrane</keyword>
<evidence type="ECO:0000259" key="8">
    <source>
        <dbReference type="PROSITE" id="PS50893"/>
    </source>
</evidence>
<dbReference type="Pfam" id="PF00005">
    <property type="entry name" value="ABC_tran"/>
    <property type="match status" value="1"/>
</dbReference>
<evidence type="ECO:0000256" key="5">
    <source>
        <dbReference type="ARBA" id="ARBA00022989"/>
    </source>
</evidence>
<dbReference type="Gene3D" id="1.20.1560.10">
    <property type="entry name" value="ABC transporter type 1, transmembrane domain"/>
    <property type="match status" value="1"/>
</dbReference>
<dbReference type="InterPro" id="IPR027417">
    <property type="entry name" value="P-loop_NTPase"/>
</dbReference>
<dbReference type="Gene3D" id="3.40.50.300">
    <property type="entry name" value="P-loop containing nucleotide triphosphate hydrolases"/>
    <property type="match status" value="1"/>
</dbReference>
<evidence type="ECO:0000256" key="1">
    <source>
        <dbReference type="ARBA" id="ARBA00004651"/>
    </source>
</evidence>
<dbReference type="InterPro" id="IPR003593">
    <property type="entry name" value="AAA+_ATPase"/>
</dbReference>
<gene>
    <name evidence="10" type="ORF">Ssi02_60340</name>
</gene>
<dbReference type="PROSITE" id="PS50893">
    <property type="entry name" value="ABC_TRANSPORTER_2"/>
    <property type="match status" value="1"/>
</dbReference>
<feature type="domain" description="ABC transporter" evidence="8">
    <location>
        <begin position="375"/>
        <end position="612"/>
    </location>
</feature>
<dbReference type="PANTHER" id="PTHR43394:SF1">
    <property type="entry name" value="ATP-BINDING CASSETTE SUB-FAMILY B MEMBER 10, MITOCHONDRIAL"/>
    <property type="match status" value="1"/>
</dbReference>
<dbReference type="GO" id="GO:0005524">
    <property type="term" value="F:ATP binding"/>
    <property type="evidence" value="ECO:0007669"/>
    <property type="project" value="UniProtKB-KW"/>
</dbReference>
<dbReference type="RefSeq" id="WP_204030835.1">
    <property type="nucleotide sequence ID" value="NZ_BOOW01000038.1"/>
</dbReference>
<keyword evidence="3" id="KW-0547">Nucleotide-binding</keyword>
<dbReference type="PROSITE" id="PS00211">
    <property type="entry name" value="ABC_TRANSPORTER_1"/>
    <property type="match status" value="1"/>
</dbReference>
<dbReference type="InterPro" id="IPR003439">
    <property type="entry name" value="ABC_transporter-like_ATP-bd"/>
</dbReference>
<dbReference type="SUPFAM" id="SSF52540">
    <property type="entry name" value="P-loop containing nucleoside triphosphate hydrolases"/>
    <property type="match status" value="1"/>
</dbReference>
<reference evidence="10" key="1">
    <citation type="submission" date="2021-01" db="EMBL/GenBank/DDBJ databases">
        <title>Whole genome shotgun sequence of Sinosporangium siamense NBRC 109515.</title>
        <authorList>
            <person name="Komaki H."/>
            <person name="Tamura T."/>
        </authorList>
    </citation>
    <scope>NUCLEOTIDE SEQUENCE</scope>
    <source>
        <strain evidence="10">NBRC 109515</strain>
    </source>
</reference>
<evidence type="ECO:0000256" key="3">
    <source>
        <dbReference type="ARBA" id="ARBA00022741"/>
    </source>
</evidence>
<dbReference type="PROSITE" id="PS50929">
    <property type="entry name" value="ABC_TM1F"/>
    <property type="match status" value="1"/>
</dbReference>
<dbReference type="SUPFAM" id="SSF90123">
    <property type="entry name" value="ABC transporter transmembrane region"/>
    <property type="match status" value="1"/>
</dbReference>
<dbReference type="GO" id="GO:0005886">
    <property type="term" value="C:plasma membrane"/>
    <property type="evidence" value="ECO:0007669"/>
    <property type="project" value="UniProtKB-SubCell"/>
</dbReference>
<evidence type="ECO:0000256" key="4">
    <source>
        <dbReference type="ARBA" id="ARBA00022840"/>
    </source>
</evidence>
<accession>A0A919RL61</accession>
<protein>
    <submittedName>
        <fullName evidence="10">Multidrug ABC transporter permease</fullName>
    </submittedName>
</protein>
<dbReference type="AlphaFoldDB" id="A0A919RL61"/>
<dbReference type="InterPro" id="IPR011527">
    <property type="entry name" value="ABC1_TM_dom"/>
</dbReference>
<sequence length="627" mass="66751">MNNETTDREYVGDAYEAHDERVRTTGFPAMARRLPWLIGHGLRMSWEAGRGHTALEIAFKLATGAITAFGLVATNDALDSLLTGGPTAERLQQALPSLVLVVAALAAAGALRQAGDWLRARLAPAVDLLAESRLLEVAGRVELSAFDNPDFFDALERAQQRGARAASQIVEVAIKVVGSLVGLVAVVGTLAVLHPVLVPLILLAAVPRAWAAVRAARQEYDVYIDMAGIWRRKDVVSELLTSRDAAAEVRSYDMRDFLLGHFQTVGRTLVEAQTKLANRTTLVTLSGQTLAGAATGLVYLTLGLLLANGTMPLAVAGTALVAVRIAGESIGGLFEAANEGYEEGLYFADYLAVRDHMAPQFTSTGTTPVPTCTRITVDDVTFTYPEAGTPALKDVTLEINKGEVIALVGENGSGKTTLAKLIAGLYLPDSGTVAYDGVGTAEADLTQLRSHVTVVSQMFMRWPLTVADNIHAGAPHTPATLGTAAKSAGADTLIAGLPGGYDTHLDRSFRDGRELSGGQWQRLALARGFFRDTPLLICDEPTAALDARAEHALFEHIKLLAQGRTVIFITHRMASVRMADRIYVLDRGRVVEQGTHPGLMAAGGLYADLYNLGASAYTESTEGGTQE</sequence>
<name>A0A919RL61_9ACTN</name>
<dbReference type="GO" id="GO:0015421">
    <property type="term" value="F:ABC-type oligopeptide transporter activity"/>
    <property type="evidence" value="ECO:0007669"/>
    <property type="project" value="TreeGrafter"/>
</dbReference>
<comment type="subcellular location">
    <subcellularLocation>
        <location evidence="1">Cell membrane</location>
        <topology evidence="1">Multi-pass membrane protein</topology>
    </subcellularLocation>
</comment>
<evidence type="ECO:0000313" key="10">
    <source>
        <dbReference type="EMBL" id="GII95803.1"/>
    </source>
</evidence>
<dbReference type="GO" id="GO:0016887">
    <property type="term" value="F:ATP hydrolysis activity"/>
    <property type="evidence" value="ECO:0007669"/>
    <property type="project" value="InterPro"/>
</dbReference>
<evidence type="ECO:0000256" key="7">
    <source>
        <dbReference type="SAM" id="Phobius"/>
    </source>
</evidence>
<dbReference type="SMART" id="SM00382">
    <property type="entry name" value="AAA"/>
    <property type="match status" value="1"/>
</dbReference>
<feature type="transmembrane region" description="Helical" evidence="7">
    <location>
        <begin position="93"/>
        <end position="111"/>
    </location>
</feature>
<keyword evidence="6 7" id="KW-0472">Membrane</keyword>
<evidence type="ECO:0000256" key="2">
    <source>
        <dbReference type="ARBA" id="ARBA00022692"/>
    </source>
</evidence>
<organism evidence="10 11">
    <name type="scientific">Sinosporangium siamense</name>
    <dbReference type="NCBI Taxonomy" id="1367973"/>
    <lineage>
        <taxon>Bacteria</taxon>
        <taxon>Bacillati</taxon>
        <taxon>Actinomycetota</taxon>
        <taxon>Actinomycetes</taxon>
        <taxon>Streptosporangiales</taxon>
        <taxon>Streptosporangiaceae</taxon>
        <taxon>Sinosporangium</taxon>
    </lineage>
</organism>
<dbReference type="InterPro" id="IPR036640">
    <property type="entry name" value="ABC1_TM_sf"/>
</dbReference>
<dbReference type="InterPro" id="IPR017871">
    <property type="entry name" value="ABC_transporter-like_CS"/>
</dbReference>